<evidence type="ECO:0000259" key="2">
    <source>
        <dbReference type="Pfam" id="PF10728"/>
    </source>
</evidence>
<dbReference type="Proteomes" id="UP000537126">
    <property type="component" value="Unassembled WGS sequence"/>
</dbReference>
<dbReference type="InterPro" id="IPR036291">
    <property type="entry name" value="NAD(P)-bd_dom_sf"/>
</dbReference>
<dbReference type="Pfam" id="PF10728">
    <property type="entry name" value="DUF2520"/>
    <property type="match status" value="1"/>
</dbReference>
<dbReference type="InterPro" id="IPR008927">
    <property type="entry name" value="6-PGluconate_DH-like_C_sf"/>
</dbReference>
<dbReference type="AlphaFoldDB" id="A0A846MMG5"/>
<dbReference type="SUPFAM" id="SSF48179">
    <property type="entry name" value="6-phosphogluconate dehydrogenase C-terminal domain-like"/>
    <property type="match status" value="1"/>
</dbReference>
<dbReference type="PANTHER" id="PTHR40459">
    <property type="entry name" value="CONSERVED HYPOTHETICAL ALANINE AND LEUCINE RICH PROTEIN"/>
    <property type="match status" value="1"/>
</dbReference>
<evidence type="ECO:0000259" key="1">
    <source>
        <dbReference type="Pfam" id="PF10727"/>
    </source>
</evidence>
<dbReference type="InterPro" id="IPR018931">
    <property type="entry name" value="DUF2520"/>
</dbReference>
<dbReference type="Gene3D" id="1.10.1040.20">
    <property type="entry name" value="ProC-like, C-terminal domain"/>
    <property type="match status" value="1"/>
</dbReference>
<dbReference type="InterPro" id="IPR019665">
    <property type="entry name" value="OxRdtase/DH_put_Rossmann_dom"/>
</dbReference>
<feature type="domain" description="DUF2520" evidence="2">
    <location>
        <begin position="129"/>
        <end position="253"/>
    </location>
</feature>
<dbReference type="SUPFAM" id="SSF51735">
    <property type="entry name" value="NAD(P)-binding Rossmann-fold domains"/>
    <property type="match status" value="1"/>
</dbReference>
<dbReference type="EMBL" id="JAASRN010000001">
    <property type="protein sequence ID" value="NIK72567.1"/>
    <property type="molecule type" value="Genomic_DNA"/>
</dbReference>
<dbReference type="Gene3D" id="3.40.50.720">
    <property type="entry name" value="NAD(P)-binding Rossmann-like Domain"/>
    <property type="match status" value="1"/>
</dbReference>
<comment type="caution">
    <text evidence="3">The sequence shown here is derived from an EMBL/GenBank/DDBJ whole genome shotgun (WGS) entry which is preliminary data.</text>
</comment>
<sequence>MYKVAMIGAGNVAWHLAPALEQCGHLVTTVYSRRLHHAEALCSRLYEARAVDSLDFSAVPADLFVLSVSDDALPQVIDRLILPEHPLTVVHTSGSRPLEILRVLEVPHGVFYPLQTFSKNKEVDWRRLPICVEGNTPQVEERLMQLARAVSGRVYQINSERRRYLHVAAVFACNFTNHMLALAEDLCEQYELDFEILHPLLAETFEKALRVGARQAQTGPAARGDVELIEQHLHLLSQDPDKQRIYRLLSESILNYQG</sequence>
<reference evidence="3 4" key="1">
    <citation type="submission" date="2020-03" db="EMBL/GenBank/DDBJ databases">
        <title>Genomic Encyclopedia of Type Strains, Phase IV (KMG-IV): sequencing the most valuable type-strain genomes for metagenomic binning, comparative biology and taxonomic classification.</title>
        <authorList>
            <person name="Goeker M."/>
        </authorList>
    </citation>
    <scope>NUCLEOTIDE SEQUENCE [LARGE SCALE GENOMIC DNA]</scope>
    <source>
        <strain evidence="3 4">DSM 5718</strain>
    </source>
</reference>
<keyword evidence="4" id="KW-1185">Reference proteome</keyword>
<dbReference type="PANTHER" id="PTHR40459:SF1">
    <property type="entry name" value="CONSERVED HYPOTHETICAL ALANINE AND LEUCINE RICH PROTEIN"/>
    <property type="match status" value="1"/>
</dbReference>
<evidence type="ECO:0000313" key="3">
    <source>
        <dbReference type="EMBL" id="NIK72567.1"/>
    </source>
</evidence>
<organism evidence="3 4">
    <name type="scientific">Thermonema lapsum</name>
    <dbReference type="NCBI Taxonomy" id="28195"/>
    <lineage>
        <taxon>Bacteria</taxon>
        <taxon>Pseudomonadati</taxon>
        <taxon>Bacteroidota</taxon>
        <taxon>Cytophagia</taxon>
        <taxon>Cytophagales</taxon>
        <taxon>Thermonemataceae</taxon>
        <taxon>Thermonema</taxon>
    </lineage>
</organism>
<name>A0A846MMG5_9BACT</name>
<accession>A0A846MMG5</accession>
<evidence type="ECO:0000313" key="4">
    <source>
        <dbReference type="Proteomes" id="UP000537126"/>
    </source>
</evidence>
<dbReference type="RefSeq" id="WP_166917891.1">
    <property type="nucleotide sequence ID" value="NZ_JAASRN010000001.1"/>
</dbReference>
<dbReference type="Pfam" id="PF10727">
    <property type="entry name" value="Rossmann-like"/>
    <property type="match status" value="1"/>
</dbReference>
<proteinExistence type="predicted"/>
<gene>
    <name evidence="3" type="ORF">FHS56_000053</name>
</gene>
<dbReference type="InterPro" id="IPR037108">
    <property type="entry name" value="TM1727-like_C_sf"/>
</dbReference>
<feature type="domain" description="Putative oxidoreductase/dehydrogenase Rossmann-like" evidence="1">
    <location>
        <begin position="3"/>
        <end position="104"/>
    </location>
</feature>
<protein>
    <submittedName>
        <fullName evidence="3">Putative short-subunit dehydrogenase-like oxidoreductase (DUF2520 family)</fullName>
    </submittedName>
</protein>